<dbReference type="Proteomes" id="UP000002051">
    <property type="component" value="Unassembled WGS sequence"/>
</dbReference>
<dbReference type="STRING" id="3880.G7IB82"/>
<dbReference type="InterPro" id="IPR008496">
    <property type="entry name" value="TMEM222/RTE1"/>
</dbReference>
<reference evidence="2 4" key="2">
    <citation type="journal article" date="2014" name="BMC Genomics">
        <title>An improved genome release (version Mt4.0) for the model legume Medicago truncatula.</title>
        <authorList>
            <person name="Tang H."/>
            <person name="Krishnakumar V."/>
            <person name="Bidwell S."/>
            <person name="Rosen B."/>
            <person name="Chan A."/>
            <person name="Zhou S."/>
            <person name="Gentzbittel L."/>
            <person name="Childs K.L."/>
            <person name="Yandell M."/>
            <person name="Gundlach H."/>
            <person name="Mayer K.F."/>
            <person name="Schwartz D.C."/>
            <person name="Town C.D."/>
        </authorList>
    </citation>
    <scope>GENOME REANNOTATION</scope>
    <source>
        <strain evidence="3 4">cv. Jemalong A17</strain>
    </source>
</reference>
<evidence type="ECO:0000313" key="2">
    <source>
        <dbReference type="EMBL" id="AES59266.2"/>
    </source>
</evidence>
<evidence type="ECO:0000313" key="4">
    <source>
        <dbReference type="Proteomes" id="UP000002051"/>
    </source>
</evidence>
<dbReference type="PANTHER" id="PTHR20921:SF7">
    <property type="entry name" value="PROTEIN REVERSION-TO-ETHYLENE SENSITIVITY1"/>
    <property type="match status" value="1"/>
</dbReference>
<dbReference type="PANTHER" id="PTHR20921">
    <property type="entry name" value="TRANSMEMBRANE PROTEIN 222"/>
    <property type="match status" value="1"/>
</dbReference>
<dbReference type="EnsemblPlants" id="AES59266">
    <property type="protein sequence ID" value="AES59266"/>
    <property type="gene ID" value="MTR_1g016390"/>
</dbReference>
<sequence length="276" mass="31558">MTTPHQLLLSSFKVPLETHFLIPFSSFIFLLQNNILTESLRCILNASYDIEQLRPKKKMEHDLWPLDPIDPKNAKFPCCLVWNPLPVVSWLAPFIGHVGICREDGTVLDFSGSYCVNVDDFAFGPVARYLELDRRQCCFPPNLSGHTCKHGYRHTEYGTAITWDDALRTSLRHFESKTYNLFTCNCHSFVANSLNRLCYGGSMSWNMVNVGILILFKGHWVDFWSVVRSFLPFVVVVCVGIFMVGWPFLLGLLSFSLLLIGWFLLGTYLVKSLLEC</sequence>
<name>G7IB82_MEDTR</name>
<dbReference type="AlphaFoldDB" id="G7IB82"/>
<keyword evidence="1" id="KW-0812">Transmembrane</keyword>
<protein>
    <submittedName>
        <fullName evidence="2">Protein reversion-TO-ethylene SENSITIVITY protein</fullName>
    </submittedName>
</protein>
<dbReference type="GO" id="GO:0009723">
    <property type="term" value="P:response to ethylene"/>
    <property type="evidence" value="ECO:0000318"/>
    <property type="project" value="GO_Central"/>
</dbReference>
<reference evidence="3" key="3">
    <citation type="submission" date="2015-04" db="UniProtKB">
        <authorList>
            <consortium name="EnsemblPlants"/>
        </authorList>
    </citation>
    <scope>IDENTIFICATION</scope>
    <source>
        <strain evidence="3">cv. Jemalong A17</strain>
    </source>
</reference>
<dbReference type="OrthoDB" id="267284at2759"/>
<evidence type="ECO:0000256" key="1">
    <source>
        <dbReference type="SAM" id="Phobius"/>
    </source>
</evidence>
<feature type="transmembrane region" description="Helical" evidence="1">
    <location>
        <begin position="223"/>
        <end position="242"/>
    </location>
</feature>
<evidence type="ECO:0000313" key="3">
    <source>
        <dbReference type="EnsemblPlants" id="AES59266"/>
    </source>
</evidence>
<accession>G7IB82</accession>
<proteinExistence type="predicted"/>
<dbReference type="EMBL" id="CM001217">
    <property type="protein sequence ID" value="AES59266.2"/>
    <property type="molecule type" value="Genomic_DNA"/>
</dbReference>
<dbReference type="GO" id="GO:0005794">
    <property type="term" value="C:Golgi apparatus"/>
    <property type="evidence" value="ECO:0000318"/>
    <property type="project" value="GO_Central"/>
</dbReference>
<feature type="transmembrane region" description="Helical" evidence="1">
    <location>
        <begin position="248"/>
        <end position="270"/>
    </location>
</feature>
<dbReference type="ExpressionAtlas" id="G7IB82">
    <property type="expression patterns" value="differential"/>
</dbReference>
<organism evidence="2 4">
    <name type="scientific">Medicago truncatula</name>
    <name type="common">Barrel medic</name>
    <name type="synonym">Medicago tribuloides</name>
    <dbReference type="NCBI Taxonomy" id="3880"/>
    <lineage>
        <taxon>Eukaryota</taxon>
        <taxon>Viridiplantae</taxon>
        <taxon>Streptophyta</taxon>
        <taxon>Embryophyta</taxon>
        <taxon>Tracheophyta</taxon>
        <taxon>Spermatophyta</taxon>
        <taxon>Magnoliopsida</taxon>
        <taxon>eudicotyledons</taxon>
        <taxon>Gunneridae</taxon>
        <taxon>Pentapetalae</taxon>
        <taxon>rosids</taxon>
        <taxon>fabids</taxon>
        <taxon>Fabales</taxon>
        <taxon>Fabaceae</taxon>
        <taxon>Papilionoideae</taxon>
        <taxon>50 kb inversion clade</taxon>
        <taxon>NPAAA clade</taxon>
        <taxon>Hologalegina</taxon>
        <taxon>IRL clade</taxon>
        <taxon>Trifolieae</taxon>
        <taxon>Medicago</taxon>
    </lineage>
</organism>
<gene>
    <name evidence="3" type="primary">11418141</name>
    <name evidence="2" type="ordered locus">MTR_1g016390</name>
</gene>
<keyword evidence="1" id="KW-1133">Transmembrane helix</keyword>
<dbReference type="GO" id="GO:0010104">
    <property type="term" value="P:regulation of ethylene-activated signaling pathway"/>
    <property type="evidence" value="ECO:0000318"/>
    <property type="project" value="GO_Central"/>
</dbReference>
<keyword evidence="1" id="KW-0472">Membrane</keyword>
<keyword evidence="4" id="KW-1185">Reference proteome</keyword>
<reference evidence="2 4" key="1">
    <citation type="journal article" date="2011" name="Nature">
        <title>The Medicago genome provides insight into the evolution of rhizobial symbioses.</title>
        <authorList>
            <person name="Young N.D."/>
            <person name="Debelle F."/>
            <person name="Oldroyd G.E."/>
            <person name="Geurts R."/>
            <person name="Cannon S.B."/>
            <person name="Udvardi M.K."/>
            <person name="Benedito V.A."/>
            <person name="Mayer K.F."/>
            <person name="Gouzy J."/>
            <person name="Schoof H."/>
            <person name="Van de Peer Y."/>
            <person name="Proost S."/>
            <person name="Cook D.R."/>
            <person name="Meyers B.C."/>
            <person name="Spannagl M."/>
            <person name="Cheung F."/>
            <person name="De Mita S."/>
            <person name="Krishnakumar V."/>
            <person name="Gundlach H."/>
            <person name="Zhou S."/>
            <person name="Mudge J."/>
            <person name="Bharti A.K."/>
            <person name="Murray J.D."/>
            <person name="Naoumkina M.A."/>
            <person name="Rosen B."/>
            <person name="Silverstein K.A."/>
            <person name="Tang H."/>
            <person name="Rombauts S."/>
            <person name="Zhao P.X."/>
            <person name="Zhou P."/>
            <person name="Barbe V."/>
            <person name="Bardou P."/>
            <person name="Bechner M."/>
            <person name="Bellec A."/>
            <person name="Berger A."/>
            <person name="Berges H."/>
            <person name="Bidwell S."/>
            <person name="Bisseling T."/>
            <person name="Choisne N."/>
            <person name="Couloux A."/>
            <person name="Denny R."/>
            <person name="Deshpande S."/>
            <person name="Dai X."/>
            <person name="Doyle J.J."/>
            <person name="Dudez A.M."/>
            <person name="Farmer A.D."/>
            <person name="Fouteau S."/>
            <person name="Franken C."/>
            <person name="Gibelin C."/>
            <person name="Gish J."/>
            <person name="Goldstein S."/>
            <person name="Gonzalez A.J."/>
            <person name="Green P.J."/>
            <person name="Hallab A."/>
            <person name="Hartog M."/>
            <person name="Hua A."/>
            <person name="Humphray S.J."/>
            <person name="Jeong D.H."/>
            <person name="Jing Y."/>
            <person name="Jocker A."/>
            <person name="Kenton S.M."/>
            <person name="Kim D.J."/>
            <person name="Klee K."/>
            <person name="Lai H."/>
            <person name="Lang C."/>
            <person name="Lin S."/>
            <person name="Macmil S.L."/>
            <person name="Magdelenat G."/>
            <person name="Matthews L."/>
            <person name="McCorrison J."/>
            <person name="Monaghan E.L."/>
            <person name="Mun J.H."/>
            <person name="Najar F.Z."/>
            <person name="Nicholson C."/>
            <person name="Noirot C."/>
            <person name="O'Bleness M."/>
            <person name="Paule C.R."/>
            <person name="Poulain J."/>
            <person name="Prion F."/>
            <person name="Qin B."/>
            <person name="Qu C."/>
            <person name="Retzel E.F."/>
            <person name="Riddle C."/>
            <person name="Sallet E."/>
            <person name="Samain S."/>
            <person name="Samson N."/>
            <person name="Sanders I."/>
            <person name="Saurat O."/>
            <person name="Scarpelli C."/>
            <person name="Schiex T."/>
            <person name="Segurens B."/>
            <person name="Severin A.J."/>
            <person name="Sherrier D.J."/>
            <person name="Shi R."/>
            <person name="Sims S."/>
            <person name="Singer S.R."/>
            <person name="Sinharoy S."/>
            <person name="Sterck L."/>
            <person name="Viollet A."/>
            <person name="Wang B.B."/>
            <person name="Wang K."/>
            <person name="Wang M."/>
            <person name="Wang X."/>
            <person name="Warfsmann J."/>
            <person name="Weissenbach J."/>
            <person name="White D.D."/>
            <person name="White J.D."/>
            <person name="Wiley G.B."/>
            <person name="Wincker P."/>
            <person name="Xing Y."/>
            <person name="Yang L."/>
            <person name="Yao Z."/>
            <person name="Ying F."/>
            <person name="Zhai J."/>
            <person name="Zhou L."/>
            <person name="Zuber A."/>
            <person name="Denarie J."/>
            <person name="Dixon R.A."/>
            <person name="May G.D."/>
            <person name="Schwartz D.C."/>
            <person name="Rogers J."/>
            <person name="Quetier F."/>
            <person name="Town C.D."/>
            <person name="Roe B.A."/>
        </authorList>
    </citation>
    <scope>NUCLEOTIDE SEQUENCE [LARGE SCALE GENOMIC DNA]</scope>
    <source>
        <strain evidence="2">A17</strain>
        <strain evidence="3 4">cv. Jemalong A17</strain>
    </source>
</reference>
<dbReference type="Pfam" id="PF05608">
    <property type="entry name" value="RTE1"/>
    <property type="match status" value="1"/>
</dbReference>
<dbReference type="GO" id="GO:0005783">
    <property type="term" value="C:endoplasmic reticulum"/>
    <property type="evidence" value="ECO:0000318"/>
    <property type="project" value="GO_Central"/>
</dbReference>